<gene>
    <name evidence="1" type="ORF">UFOPK2310_00676</name>
</gene>
<name>A0A6J6MH01_9ZZZZ</name>
<protein>
    <submittedName>
        <fullName evidence="1">Unannotated protein</fullName>
    </submittedName>
</protein>
<sequence length="65" mass="6731">MFFESAALFEASAFFEVSAPDAVAARAVANSSSVRGLTNTPTGVTKSWFLNPQVSAFRAASADAS</sequence>
<organism evidence="1">
    <name type="scientific">freshwater metagenome</name>
    <dbReference type="NCBI Taxonomy" id="449393"/>
    <lineage>
        <taxon>unclassified sequences</taxon>
        <taxon>metagenomes</taxon>
        <taxon>ecological metagenomes</taxon>
    </lineage>
</organism>
<evidence type="ECO:0000313" key="1">
    <source>
        <dbReference type="EMBL" id="CAB4672184.1"/>
    </source>
</evidence>
<reference evidence="1" key="1">
    <citation type="submission" date="2020-05" db="EMBL/GenBank/DDBJ databases">
        <authorList>
            <person name="Chiriac C."/>
            <person name="Salcher M."/>
            <person name="Ghai R."/>
            <person name="Kavagutti S V."/>
        </authorList>
    </citation>
    <scope>NUCLEOTIDE SEQUENCE</scope>
</reference>
<proteinExistence type="predicted"/>
<accession>A0A6J6MH01</accession>
<dbReference type="AlphaFoldDB" id="A0A6J6MH01"/>
<dbReference type="EMBL" id="CAEZWW010000066">
    <property type="protein sequence ID" value="CAB4672184.1"/>
    <property type="molecule type" value="Genomic_DNA"/>
</dbReference>